<dbReference type="EMBL" id="JWHR01000059">
    <property type="protein sequence ID" value="KHS57955.1"/>
    <property type="molecule type" value="Genomic_DNA"/>
</dbReference>
<dbReference type="PANTHER" id="PTHR30636">
    <property type="entry name" value="UPF0701 PROTEIN YICC"/>
    <property type="match status" value="1"/>
</dbReference>
<sequence>MAISMTGFGRGEFKNDNYHFLVECKTINHKYCDINVRLPRKISFLEDKIRNYVKNFVKRGRVDLYIKLDLVGSEDVNLKFDDKLADQYVKILKEIKEKFDLQDDISVMSVAKFPDIVKCEEKEEDEDLYWSMLKEALDITLEKLALMRQEEGKKLAEDTLKRCDILSDLLDQIERHSETVVDEYKEKLYSRINEILENPSIIDENRLAQEVAIFADKSSITEEIVRFRSHIEQLKNTVVKNDSIGRKIDFLIQEMNREVNTTGSKSSNINITNLVVEVKSELEKIREQIQNIE</sequence>
<dbReference type="Pfam" id="PF08340">
    <property type="entry name" value="YicC-like_C"/>
    <property type="match status" value="1"/>
</dbReference>
<dbReference type="AlphaFoldDB" id="A0A0B3WTP5"/>
<evidence type="ECO:0000256" key="4">
    <source>
        <dbReference type="ARBA" id="ARBA00022801"/>
    </source>
</evidence>
<evidence type="ECO:0000256" key="2">
    <source>
        <dbReference type="ARBA" id="ARBA00022722"/>
    </source>
</evidence>
<evidence type="ECO:0000313" key="9">
    <source>
        <dbReference type="Proteomes" id="UP000031189"/>
    </source>
</evidence>
<dbReference type="PANTHER" id="PTHR30636:SF3">
    <property type="entry name" value="UPF0701 PROTEIN YICC"/>
    <property type="match status" value="1"/>
</dbReference>
<comment type="similarity">
    <text evidence="5">Belongs to the YicC/YloC family.</text>
</comment>
<comment type="cofactor">
    <cofactor evidence="1">
        <name>a divalent metal cation</name>
        <dbReference type="ChEBI" id="CHEBI:60240"/>
    </cofactor>
</comment>
<evidence type="ECO:0000256" key="3">
    <source>
        <dbReference type="ARBA" id="ARBA00022759"/>
    </source>
</evidence>
<comment type="caution">
    <text evidence="8">The sequence shown here is derived from an EMBL/GenBank/DDBJ whole genome shotgun (WGS) entry which is preliminary data.</text>
</comment>
<dbReference type="InterPro" id="IPR013527">
    <property type="entry name" value="YicC-like_N"/>
</dbReference>
<dbReference type="InterPro" id="IPR005229">
    <property type="entry name" value="YicC/YloC-like"/>
</dbReference>
<dbReference type="GO" id="GO:0016787">
    <property type="term" value="F:hydrolase activity"/>
    <property type="evidence" value="ECO:0007669"/>
    <property type="project" value="UniProtKB-KW"/>
</dbReference>
<gene>
    <name evidence="8" type="ORF">QX51_05525</name>
</gene>
<evidence type="ECO:0000259" key="7">
    <source>
        <dbReference type="Pfam" id="PF08340"/>
    </source>
</evidence>
<keyword evidence="2" id="KW-0540">Nuclease</keyword>
<feature type="domain" description="Endoribonuclease YicC-like C-terminal" evidence="7">
    <location>
        <begin position="173"/>
        <end position="293"/>
    </location>
</feature>
<evidence type="ECO:0000256" key="5">
    <source>
        <dbReference type="ARBA" id="ARBA00035648"/>
    </source>
</evidence>
<dbReference type="STRING" id="1577792.QX51_05525"/>
<proteinExistence type="inferred from homology"/>
<keyword evidence="3" id="KW-0255">Endonuclease</keyword>
<dbReference type="Proteomes" id="UP000031189">
    <property type="component" value="Unassembled WGS sequence"/>
</dbReference>
<protein>
    <recommendedName>
        <fullName evidence="10">Stress-induced protein</fullName>
    </recommendedName>
</protein>
<evidence type="ECO:0008006" key="10">
    <source>
        <dbReference type="Google" id="ProtNLM"/>
    </source>
</evidence>
<dbReference type="GO" id="GO:0004521">
    <property type="term" value="F:RNA endonuclease activity"/>
    <property type="evidence" value="ECO:0007669"/>
    <property type="project" value="InterPro"/>
</dbReference>
<name>A0A0B3WTP5_9FIRM</name>
<dbReference type="OrthoDB" id="9771229at2"/>
<dbReference type="Pfam" id="PF03755">
    <property type="entry name" value="YicC-like_N"/>
    <property type="match status" value="1"/>
</dbReference>
<dbReference type="NCBIfam" id="TIGR00255">
    <property type="entry name" value="YicC/YloC family endoribonuclease"/>
    <property type="match status" value="1"/>
</dbReference>
<evidence type="ECO:0000259" key="6">
    <source>
        <dbReference type="Pfam" id="PF03755"/>
    </source>
</evidence>
<keyword evidence="9" id="KW-1185">Reference proteome</keyword>
<evidence type="ECO:0000256" key="1">
    <source>
        <dbReference type="ARBA" id="ARBA00001968"/>
    </source>
</evidence>
<dbReference type="RefSeq" id="WP_039678905.1">
    <property type="nucleotide sequence ID" value="NZ_JAWGXO010000015.1"/>
</dbReference>
<feature type="domain" description="Endoribonuclease YicC-like N-terminal" evidence="6">
    <location>
        <begin position="4"/>
        <end position="156"/>
    </location>
</feature>
<organism evidence="8 9">
    <name type="scientific">Terrisporobacter othiniensis</name>
    <dbReference type="NCBI Taxonomy" id="1577792"/>
    <lineage>
        <taxon>Bacteria</taxon>
        <taxon>Bacillati</taxon>
        <taxon>Bacillota</taxon>
        <taxon>Clostridia</taxon>
        <taxon>Peptostreptococcales</taxon>
        <taxon>Peptostreptococcaceae</taxon>
        <taxon>Terrisporobacter</taxon>
    </lineage>
</organism>
<evidence type="ECO:0000313" key="8">
    <source>
        <dbReference type="EMBL" id="KHS57955.1"/>
    </source>
</evidence>
<accession>A0A0B3WTP5</accession>
<dbReference type="InterPro" id="IPR013551">
    <property type="entry name" value="YicC-like_C"/>
</dbReference>
<keyword evidence="4" id="KW-0378">Hydrolase</keyword>
<reference evidence="8 9" key="1">
    <citation type="submission" date="2014-12" db="EMBL/GenBank/DDBJ databases">
        <title>Draft genome sequence of Terrisporobacter sp. 08-306576, isolated from the blood culture of a bacteremia patient.</title>
        <authorList>
            <person name="Lund L.C."/>
            <person name="Sydenham T.V."/>
            <person name="Hogh S.V."/>
            <person name="Skov M.N."/>
            <person name="Kemp M."/>
            <person name="Justesen U.S."/>
        </authorList>
    </citation>
    <scope>NUCLEOTIDE SEQUENCE [LARGE SCALE GENOMIC DNA]</scope>
    <source>
        <strain evidence="8 9">08-306576</strain>
    </source>
</reference>